<dbReference type="InterPro" id="IPR035089">
    <property type="entry name" value="Phage_sheath_subtilisin"/>
</dbReference>
<dbReference type="Gene3D" id="3.40.50.11780">
    <property type="match status" value="2"/>
</dbReference>
<gene>
    <name evidence="4" type="ORF">ABE960_07825</name>
</gene>
<dbReference type="Pfam" id="PF17482">
    <property type="entry name" value="Phage_sheath_1C"/>
    <property type="match status" value="1"/>
</dbReference>
<dbReference type="EMBL" id="JBEGCJ010000003">
    <property type="protein sequence ID" value="MEQ6917424.1"/>
    <property type="molecule type" value="Genomic_DNA"/>
</dbReference>
<accession>A0ABV1NI25</accession>
<organism evidence="4 5">
    <name type="scientific">Halomonas aquatica</name>
    <dbReference type="NCBI Taxonomy" id="3151123"/>
    <lineage>
        <taxon>Bacteria</taxon>
        <taxon>Pseudomonadati</taxon>
        <taxon>Pseudomonadota</taxon>
        <taxon>Gammaproteobacteria</taxon>
        <taxon>Oceanospirillales</taxon>
        <taxon>Halomonadaceae</taxon>
        <taxon>Halomonas</taxon>
    </lineage>
</organism>
<reference evidence="4 5" key="1">
    <citation type="submission" date="2024-05" db="EMBL/GenBank/DDBJ databases">
        <title>Halomonas sp. SSM6 16S ribosomal RNA gene Genome sequencing and assembly.</title>
        <authorList>
            <person name="Yook S."/>
        </authorList>
    </citation>
    <scope>NUCLEOTIDE SEQUENCE [LARGE SCALE GENOMIC DNA]</scope>
    <source>
        <strain evidence="4 5">SSM6</strain>
    </source>
</reference>
<dbReference type="Proteomes" id="UP001442468">
    <property type="component" value="Unassembled WGS sequence"/>
</dbReference>
<feature type="domain" description="Tail sheath protein subtilisin-like" evidence="2">
    <location>
        <begin position="352"/>
        <end position="532"/>
    </location>
</feature>
<keyword evidence="5" id="KW-1185">Reference proteome</keyword>
<feature type="domain" description="Tail sheath protein C-terminal" evidence="3">
    <location>
        <begin position="537"/>
        <end position="643"/>
    </location>
</feature>
<proteinExistence type="inferred from homology"/>
<dbReference type="InterPro" id="IPR052042">
    <property type="entry name" value="Tail_sheath_structural"/>
</dbReference>
<protein>
    <submittedName>
        <fullName evidence="4">Phage tail sheath subtilisin-like domain-containing protein</fullName>
    </submittedName>
</protein>
<evidence type="ECO:0000256" key="1">
    <source>
        <dbReference type="ARBA" id="ARBA00008005"/>
    </source>
</evidence>
<evidence type="ECO:0000313" key="4">
    <source>
        <dbReference type="EMBL" id="MEQ6917424.1"/>
    </source>
</evidence>
<evidence type="ECO:0000259" key="3">
    <source>
        <dbReference type="Pfam" id="PF17482"/>
    </source>
</evidence>
<dbReference type="Pfam" id="PF04984">
    <property type="entry name" value="Phage_sheath_1"/>
    <property type="match status" value="1"/>
</dbReference>
<sequence length="648" mass="69556">MATFRHPGVHVEEIPIGTRAIEGASTSIAAFLGYAVRGDEQHPTRLLGWDDYVNEYGGLRPTSDPHGDSLGHAVRAYFLNGGSVAYVIRLARGTLAAEGCLLHPDAPSTPTVSDQLVRFVARNAGTWGNRLRVRLASQGVREGVHRHALSVDLLVDGDYEEQERFVDLTMDGTRADFVEAFVNDDSALVRIQLKTIEPHLLGVSISEADLSGIDALTLNGLSFDVSLDDGSATRVNFAGPAFSDGDGLSGVAEAIQRQVRGGVTSGSDPRREFTASIEEGRLVLTSGTRTHRSAVVVTGSGDAVDAASVLRLGLAHGGTERSGGGSLALKLAETPNEVVLLGGDDGAPALSPQYDSALEALREHRDVSIVCLPDEHLADDGTGNAVVDAAIAHAESMRNRMVIVDPPPGHALTTSAEVNALKLPTSSYGVLYYPWVEVANPFFTPEPVPGSPRMPRTLRVPPCGFAAGIWARMDVRRGVWKAPAGAEADLLGVAGLEQQVENGHQAQLNPLGVNCLRSLPSFGEVIWGARTLATRAKPQWRYLPVRRTTIFIEQSLYNGIQWSVFEPNTQRLWSSLRLNIEVFMNNLFRAGAFQGGTAKEAYFVRCGLGDTMTQVDIDRGQVVVQVGFAPLKPAEFVLIRLQQKVGKG</sequence>
<evidence type="ECO:0000313" key="5">
    <source>
        <dbReference type="Proteomes" id="UP001442468"/>
    </source>
</evidence>
<comment type="similarity">
    <text evidence="1">Belongs to the myoviridae tail sheath protein family.</text>
</comment>
<name>A0ABV1NI25_9GAMM</name>
<comment type="caution">
    <text evidence="4">The sequence shown here is derived from an EMBL/GenBank/DDBJ whole genome shotgun (WGS) entry which is preliminary data.</text>
</comment>
<dbReference type="InterPro" id="IPR020287">
    <property type="entry name" value="Tail_sheath_C"/>
</dbReference>
<dbReference type="PANTHER" id="PTHR35861">
    <property type="match status" value="1"/>
</dbReference>
<evidence type="ECO:0000259" key="2">
    <source>
        <dbReference type="Pfam" id="PF04984"/>
    </source>
</evidence>
<dbReference type="PANTHER" id="PTHR35861:SF1">
    <property type="entry name" value="PHAGE TAIL SHEATH PROTEIN"/>
    <property type="match status" value="1"/>
</dbReference>
<dbReference type="RefSeq" id="WP_349761685.1">
    <property type="nucleotide sequence ID" value="NZ_JBEGCJ010000003.1"/>
</dbReference>